<keyword evidence="1" id="KW-0472">Membrane</keyword>
<evidence type="ECO:0000313" key="2">
    <source>
        <dbReference type="EMBL" id="MPM27260.1"/>
    </source>
</evidence>
<dbReference type="AlphaFoldDB" id="A0A644YFP3"/>
<name>A0A644YFP3_9ZZZZ</name>
<keyword evidence="1" id="KW-0812">Transmembrane</keyword>
<feature type="transmembrane region" description="Helical" evidence="1">
    <location>
        <begin position="30"/>
        <end position="53"/>
    </location>
</feature>
<reference evidence="2" key="1">
    <citation type="submission" date="2019-08" db="EMBL/GenBank/DDBJ databases">
        <authorList>
            <person name="Kucharzyk K."/>
            <person name="Murdoch R.W."/>
            <person name="Higgins S."/>
            <person name="Loffler F."/>
        </authorList>
    </citation>
    <scope>NUCLEOTIDE SEQUENCE</scope>
</reference>
<gene>
    <name evidence="2" type="ORF">SDC9_73770</name>
</gene>
<accession>A0A644YFP3</accession>
<comment type="caution">
    <text evidence="2">The sequence shown here is derived from an EMBL/GenBank/DDBJ whole genome shotgun (WGS) entry which is preliminary data.</text>
</comment>
<evidence type="ECO:0000256" key="1">
    <source>
        <dbReference type="SAM" id="Phobius"/>
    </source>
</evidence>
<proteinExistence type="predicted"/>
<dbReference type="EMBL" id="VSSQ01004946">
    <property type="protein sequence ID" value="MPM27260.1"/>
    <property type="molecule type" value="Genomic_DNA"/>
</dbReference>
<sequence>MVPKVAINGGSFAKLTSNPFERPNARQQTMVMSTAIKGVTPLVMSVALIIVLIPTTDPMERSMFPVIRTYDCPMPIRRIGAICLKRFATLRDEKNMGFMMPNTMHSRIRPTVTVKTCPIPLIANSRFKGLFKAIIICIILTLSMLPVYFQIELPSPGSSLASPLPATRNRLSYHRT</sequence>
<protein>
    <submittedName>
        <fullName evidence="2">Uncharacterized protein</fullName>
    </submittedName>
</protein>
<organism evidence="2">
    <name type="scientific">bioreactor metagenome</name>
    <dbReference type="NCBI Taxonomy" id="1076179"/>
    <lineage>
        <taxon>unclassified sequences</taxon>
        <taxon>metagenomes</taxon>
        <taxon>ecological metagenomes</taxon>
    </lineage>
</organism>
<keyword evidence="1" id="KW-1133">Transmembrane helix</keyword>
<feature type="transmembrane region" description="Helical" evidence="1">
    <location>
        <begin position="130"/>
        <end position="151"/>
    </location>
</feature>